<gene>
    <name evidence="1" type="ORF">KC19_6G068100</name>
</gene>
<comment type="caution">
    <text evidence="1">The sequence shown here is derived from an EMBL/GenBank/DDBJ whole genome shotgun (WGS) entry which is preliminary data.</text>
</comment>
<accession>A0A8T0HFS6</accession>
<evidence type="ECO:0000313" key="2">
    <source>
        <dbReference type="Proteomes" id="UP000822688"/>
    </source>
</evidence>
<keyword evidence="2" id="KW-1185">Reference proteome</keyword>
<name>A0A8T0HFS6_CERPU</name>
<dbReference type="AlphaFoldDB" id="A0A8T0HFS6"/>
<dbReference type="EMBL" id="CM026427">
    <property type="protein sequence ID" value="KAG0569144.1"/>
    <property type="molecule type" value="Genomic_DNA"/>
</dbReference>
<reference evidence="1 2" key="1">
    <citation type="submission" date="2020-06" db="EMBL/GenBank/DDBJ databases">
        <title>WGS assembly of Ceratodon purpureus strain R40.</title>
        <authorList>
            <person name="Carey S.B."/>
            <person name="Jenkins J."/>
            <person name="Shu S."/>
            <person name="Lovell J.T."/>
            <person name="Sreedasyam A."/>
            <person name="Maumus F."/>
            <person name="Tiley G.P."/>
            <person name="Fernandez-Pozo N."/>
            <person name="Barry K."/>
            <person name="Chen C."/>
            <person name="Wang M."/>
            <person name="Lipzen A."/>
            <person name="Daum C."/>
            <person name="Saski C.A."/>
            <person name="Payton A.C."/>
            <person name="Mcbreen J.C."/>
            <person name="Conrad R.E."/>
            <person name="Kollar L.M."/>
            <person name="Olsson S."/>
            <person name="Huttunen S."/>
            <person name="Landis J.B."/>
            <person name="Wickett N.J."/>
            <person name="Johnson M.G."/>
            <person name="Rensing S.A."/>
            <person name="Grimwood J."/>
            <person name="Schmutz J."/>
            <person name="Mcdaniel S.F."/>
        </authorList>
    </citation>
    <scope>NUCLEOTIDE SEQUENCE [LARGE SCALE GENOMIC DNA]</scope>
    <source>
        <strain evidence="1 2">R40</strain>
    </source>
</reference>
<proteinExistence type="predicted"/>
<protein>
    <submittedName>
        <fullName evidence="1">Uncharacterized protein</fullName>
    </submittedName>
</protein>
<dbReference type="Proteomes" id="UP000822688">
    <property type="component" value="Chromosome 6"/>
</dbReference>
<organism evidence="1 2">
    <name type="scientific">Ceratodon purpureus</name>
    <name type="common">Fire moss</name>
    <name type="synonym">Dicranum purpureum</name>
    <dbReference type="NCBI Taxonomy" id="3225"/>
    <lineage>
        <taxon>Eukaryota</taxon>
        <taxon>Viridiplantae</taxon>
        <taxon>Streptophyta</taxon>
        <taxon>Embryophyta</taxon>
        <taxon>Bryophyta</taxon>
        <taxon>Bryophytina</taxon>
        <taxon>Bryopsida</taxon>
        <taxon>Dicranidae</taxon>
        <taxon>Pseudoditrichales</taxon>
        <taxon>Ditrichaceae</taxon>
        <taxon>Ceratodon</taxon>
    </lineage>
</organism>
<sequence>MHSSIRSNQLLELNFLCTSTISTKKFHVVEHVIFLVVDCSDLKYKVSPEGHPVARSYSAQGVCAFMNHCIC</sequence>
<evidence type="ECO:0000313" key="1">
    <source>
        <dbReference type="EMBL" id="KAG0569144.1"/>
    </source>
</evidence>